<protein>
    <submittedName>
        <fullName evidence="2">Gas vesicle protein</fullName>
    </submittedName>
</protein>
<comment type="caution">
    <text evidence="2">The sequence shown here is derived from an EMBL/GenBank/DDBJ whole genome shotgun (WGS) entry which is preliminary data.</text>
</comment>
<evidence type="ECO:0000313" key="2">
    <source>
        <dbReference type="EMBL" id="MFC4532635.1"/>
    </source>
</evidence>
<sequence>MPASHRPRDRRTVADDDRYEYGAPGEDAVDPLDPVDSMDDYGVPETDETEPEARRPAGRARTSRRLTASTAGRAALDYMAELTGKGVEGVTLVKPAGDGWTVEVEVVEDHRIPSSGDTLGIYAIDLDSEGDLVSYRRVRSYKRAKGDTGGAY</sequence>
<reference evidence="3" key="1">
    <citation type="journal article" date="2019" name="Int. J. Syst. Evol. Microbiol.">
        <title>The Global Catalogue of Microorganisms (GCM) 10K type strain sequencing project: providing services to taxonomists for standard genome sequencing and annotation.</title>
        <authorList>
            <consortium name="The Broad Institute Genomics Platform"/>
            <consortium name="The Broad Institute Genome Sequencing Center for Infectious Disease"/>
            <person name="Wu L."/>
            <person name="Ma J."/>
        </authorList>
    </citation>
    <scope>NUCLEOTIDE SEQUENCE [LARGE SCALE GENOMIC DNA]</scope>
    <source>
        <strain evidence="3">CGMCC 4.7132</strain>
    </source>
</reference>
<dbReference type="Proteomes" id="UP001596004">
    <property type="component" value="Unassembled WGS sequence"/>
</dbReference>
<accession>A0ABV9CIV6</accession>
<evidence type="ECO:0000256" key="1">
    <source>
        <dbReference type="SAM" id="MobiDB-lite"/>
    </source>
</evidence>
<keyword evidence="3" id="KW-1185">Reference proteome</keyword>
<dbReference type="InterPro" id="IPR008634">
    <property type="entry name" value="Gas-vesicle_GvpO"/>
</dbReference>
<dbReference type="RefSeq" id="WP_380841492.1">
    <property type="nucleotide sequence ID" value="NZ_JBHSFP010000011.1"/>
</dbReference>
<evidence type="ECO:0000313" key="3">
    <source>
        <dbReference type="Proteomes" id="UP001596004"/>
    </source>
</evidence>
<feature type="compositionally biased region" description="Basic and acidic residues" evidence="1">
    <location>
        <begin position="10"/>
        <end position="20"/>
    </location>
</feature>
<feature type="region of interest" description="Disordered" evidence="1">
    <location>
        <begin position="1"/>
        <end position="67"/>
    </location>
</feature>
<proteinExistence type="predicted"/>
<name>A0ABV9CIV6_9ACTN</name>
<dbReference type="EMBL" id="JBHSFP010000011">
    <property type="protein sequence ID" value="MFC4532635.1"/>
    <property type="molecule type" value="Genomic_DNA"/>
</dbReference>
<dbReference type="Pfam" id="PF05800">
    <property type="entry name" value="GvpO"/>
    <property type="match status" value="1"/>
</dbReference>
<gene>
    <name evidence="2" type="ORF">ACFO60_17810</name>
</gene>
<organism evidence="2 3">
    <name type="scientific">Sphaerisporangium dianthi</name>
    <dbReference type="NCBI Taxonomy" id="1436120"/>
    <lineage>
        <taxon>Bacteria</taxon>
        <taxon>Bacillati</taxon>
        <taxon>Actinomycetota</taxon>
        <taxon>Actinomycetes</taxon>
        <taxon>Streptosporangiales</taxon>
        <taxon>Streptosporangiaceae</taxon>
        <taxon>Sphaerisporangium</taxon>
    </lineage>
</organism>